<sequence>MESPIASRRSSSVHPHDIFSTPNNRRFTTTSSTEYSSLPTPPLRSNAEMLRGNVMIPNVRDEISGLREEIERLRSVVGGLAQELGGGAERVGGARIEEERGEEGMDIQENGVGEAEDDYDEREGEVEDEGIRNGRNEEDGVQGGVVEGETPSIASKVDLDETSSSHVSKDQVELNGQPNGHGGESKSEVTIDDEPVLSEAILKTAHISANIIRLLDGTVNTGEPADESNEKIKARSDEDIFGKANLEKIEAYIKDLGGK</sequence>
<proteinExistence type="predicted"/>
<keyword evidence="1" id="KW-0175">Coiled coil</keyword>
<dbReference type="EMBL" id="KI894025">
    <property type="protein sequence ID" value="OCF22597.1"/>
    <property type="molecule type" value="Genomic_DNA"/>
</dbReference>
<dbReference type="KEGG" id="kbi:30212646"/>
<gene>
    <name evidence="3" type="ORF">I302_08247</name>
    <name evidence="4" type="ORF">I302_109102</name>
</gene>
<reference evidence="4" key="4">
    <citation type="submission" date="2024-02" db="EMBL/GenBank/DDBJ databases">
        <title>Comparative genomics of Cryptococcus and Kwoniella reveals pathogenesis evolution and contrasting modes of karyotype evolution via chromosome fusion or intercentromeric recombination.</title>
        <authorList>
            <person name="Coelho M.A."/>
            <person name="David-Palma M."/>
            <person name="Shea T."/>
            <person name="Bowers K."/>
            <person name="McGinley-Smith S."/>
            <person name="Mohammad A.W."/>
            <person name="Gnirke A."/>
            <person name="Yurkov A.M."/>
            <person name="Nowrousian M."/>
            <person name="Sun S."/>
            <person name="Cuomo C.A."/>
            <person name="Heitman J."/>
        </authorList>
    </citation>
    <scope>NUCLEOTIDE SEQUENCE</scope>
    <source>
        <strain evidence="4">CBS 10118</strain>
    </source>
</reference>
<feature type="coiled-coil region" evidence="1">
    <location>
        <begin position="56"/>
        <end position="83"/>
    </location>
</feature>
<reference evidence="3" key="1">
    <citation type="submission" date="2013-07" db="EMBL/GenBank/DDBJ databases">
        <title>The Genome Sequence of Cryptococcus bestiolae CBS10118.</title>
        <authorList>
            <consortium name="The Broad Institute Genome Sequencing Platform"/>
            <person name="Cuomo C."/>
            <person name="Litvintseva A."/>
            <person name="Chen Y."/>
            <person name="Heitman J."/>
            <person name="Sun S."/>
            <person name="Springer D."/>
            <person name="Dromer F."/>
            <person name="Young S.K."/>
            <person name="Zeng Q."/>
            <person name="Gargeya S."/>
            <person name="Fitzgerald M."/>
            <person name="Abouelleil A."/>
            <person name="Alvarado L."/>
            <person name="Berlin A.M."/>
            <person name="Chapman S.B."/>
            <person name="Dewar J."/>
            <person name="Goldberg J."/>
            <person name="Griggs A."/>
            <person name="Gujja S."/>
            <person name="Hansen M."/>
            <person name="Howarth C."/>
            <person name="Imamovic A."/>
            <person name="Larimer J."/>
            <person name="McCowan C."/>
            <person name="Murphy C."/>
            <person name="Pearson M."/>
            <person name="Priest M."/>
            <person name="Roberts A."/>
            <person name="Saif S."/>
            <person name="Shea T."/>
            <person name="Sykes S."/>
            <person name="Wortman J."/>
            <person name="Nusbaum C."/>
            <person name="Birren B."/>
        </authorList>
    </citation>
    <scope>NUCLEOTIDE SEQUENCE [LARGE SCALE GENOMIC DNA]</scope>
    <source>
        <strain evidence="3">CBS 10118</strain>
    </source>
</reference>
<dbReference type="VEuPathDB" id="FungiDB:I302_08247"/>
<evidence type="ECO:0000256" key="2">
    <source>
        <dbReference type="SAM" id="MobiDB-lite"/>
    </source>
</evidence>
<name>A0A1B9FUZ9_9TREE</name>
<dbReference type="EMBL" id="CP144548">
    <property type="protein sequence ID" value="WVW87046.1"/>
    <property type="molecule type" value="Genomic_DNA"/>
</dbReference>
<evidence type="ECO:0000313" key="3">
    <source>
        <dbReference type="EMBL" id="OCF22597.1"/>
    </source>
</evidence>
<evidence type="ECO:0000313" key="5">
    <source>
        <dbReference type="Proteomes" id="UP000092730"/>
    </source>
</evidence>
<reference evidence="4" key="2">
    <citation type="submission" date="2013-07" db="EMBL/GenBank/DDBJ databases">
        <authorList>
            <consortium name="The Broad Institute Genome Sequencing Platform"/>
            <person name="Cuomo C."/>
            <person name="Litvintseva A."/>
            <person name="Chen Y."/>
            <person name="Heitman J."/>
            <person name="Sun S."/>
            <person name="Springer D."/>
            <person name="Dromer F."/>
            <person name="Young S.K."/>
            <person name="Zeng Q."/>
            <person name="Gargeya S."/>
            <person name="Fitzgerald M."/>
            <person name="Abouelleil A."/>
            <person name="Alvarado L."/>
            <person name="Berlin A.M."/>
            <person name="Chapman S.B."/>
            <person name="Dewar J."/>
            <person name="Goldberg J."/>
            <person name="Griggs A."/>
            <person name="Gujja S."/>
            <person name="Hansen M."/>
            <person name="Howarth C."/>
            <person name="Imamovic A."/>
            <person name="Larimer J."/>
            <person name="McCowan C."/>
            <person name="Murphy C."/>
            <person name="Pearson M."/>
            <person name="Priest M."/>
            <person name="Roberts A."/>
            <person name="Saif S."/>
            <person name="Shea T."/>
            <person name="Sykes S."/>
            <person name="Wortman J."/>
            <person name="Nusbaum C."/>
            <person name="Birren B."/>
        </authorList>
    </citation>
    <scope>NUCLEOTIDE SEQUENCE</scope>
    <source>
        <strain evidence="4">CBS 10118</strain>
    </source>
</reference>
<feature type="compositionally biased region" description="Basic and acidic residues" evidence="2">
    <location>
        <begin position="129"/>
        <end position="138"/>
    </location>
</feature>
<feature type="compositionally biased region" description="Polar residues" evidence="2">
    <location>
        <begin position="20"/>
        <end position="38"/>
    </location>
</feature>
<evidence type="ECO:0000256" key="1">
    <source>
        <dbReference type="SAM" id="Coils"/>
    </source>
</evidence>
<feature type="region of interest" description="Disordered" evidence="2">
    <location>
        <begin position="89"/>
        <end position="191"/>
    </location>
</feature>
<accession>A0A1B9FUZ9</accession>
<organism evidence="3">
    <name type="scientific">Kwoniella bestiolae CBS 10118</name>
    <dbReference type="NCBI Taxonomy" id="1296100"/>
    <lineage>
        <taxon>Eukaryota</taxon>
        <taxon>Fungi</taxon>
        <taxon>Dikarya</taxon>
        <taxon>Basidiomycota</taxon>
        <taxon>Agaricomycotina</taxon>
        <taxon>Tremellomycetes</taxon>
        <taxon>Tremellales</taxon>
        <taxon>Cryptococcaceae</taxon>
        <taxon>Kwoniella</taxon>
    </lineage>
</organism>
<reference evidence="3" key="3">
    <citation type="submission" date="2014-01" db="EMBL/GenBank/DDBJ databases">
        <title>Evolution of pathogenesis and genome organization in the Tremellales.</title>
        <authorList>
            <person name="Cuomo C."/>
            <person name="Litvintseva A."/>
            <person name="Heitman J."/>
            <person name="Chen Y."/>
            <person name="Sun S."/>
            <person name="Springer D."/>
            <person name="Dromer F."/>
            <person name="Young S."/>
            <person name="Zeng Q."/>
            <person name="Chapman S."/>
            <person name="Gujja S."/>
            <person name="Saif S."/>
            <person name="Birren B."/>
        </authorList>
    </citation>
    <scope>NUCLEOTIDE SEQUENCE</scope>
    <source>
        <strain evidence="3">CBS 10118</strain>
    </source>
</reference>
<dbReference type="Proteomes" id="UP000092730">
    <property type="component" value="Chromosome 8"/>
</dbReference>
<dbReference type="RefSeq" id="XP_019043667.1">
    <property type="nucleotide sequence ID" value="XM_019194831.1"/>
</dbReference>
<protein>
    <submittedName>
        <fullName evidence="3">Uncharacterized protein</fullName>
    </submittedName>
</protein>
<feature type="region of interest" description="Disordered" evidence="2">
    <location>
        <begin position="1"/>
        <end position="44"/>
    </location>
</feature>
<dbReference type="GeneID" id="30212646"/>
<evidence type="ECO:0000313" key="4">
    <source>
        <dbReference type="EMBL" id="WVW87046.1"/>
    </source>
</evidence>
<feature type="compositionally biased region" description="Acidic residues" evidence="2">
    <location>
        <begin position="114"/>
        <end position="128"/>
    </location>
</feature>
<dbReference type="AlphaFoldDB" id="A0A1B9FUZ9"/>
<keyword evidence="5" id="KW-1185">Reference proteome</keyword>